<feature type="compositionally biased region" description="Low complexity" evidence="2">
    <location>
        <begin position="1939"/>
        <end position="1963"/>
    </location>
</feature>
<feature type="compositionally biased region" description="Gly residues" evidence="2">
    <location>
        <begin position="2226"/>
        <end position="2235"/>
    </location>
</feature>
<feature type="region of interest" description="Disordered" evidence="2">
    <location>
        <begin position="825"/>
        <end position="855"/>
    </location>
</feature>
<feature type="region of interest" description="Disordered" evidence="2">
    <location>
        <begin position="190"/>
        <end position="309"/>
    </location>
</feature>
<protein>
    <submittedName>
        <fullName evidence="3">Wd g-beta repeat-containing</fullName>
    </submittedName>
</protein>
<feature type="compositionally biased region" description="Basic and acidic residues" evidence="2">
    <location>
        <begin position="3583"/>
        <end position="3594"/>
    </location>
</feature>
<evidence type="ECO:0000313" key="3">
    <source>
        <dbReference type="EMBL" id="PHJ17903.1"/>
    </source>
</evidence>
<feature type="region of interest" description="Disordered" evidence="2">
    <location>
        <begin position="3636"/>
        <end position="3679"/>
    </location>
</feature>
<feature type="region of interest" description="Disordered" evidence="2">
    <location>
        <begin position="1488"/>
        <end position="1570"/>
    </location>
</feature>
<feature type="compositionally biased region" description="Polar residues" evidence="2">
    <location>
        <begin position="1964"/>
        <end position="1975"/>
    </location>
</feature>
<feature type="region of interest" description="Disordered" evidence="2">
    <location>
        <begin position="2601"/>
        <end position="2620"/>
    </location>
</feature>
<dbReference type="InterPro" id="IPR036322">
    <property type="entry name" value="WD40_repeat_dom_sf"/>
</dbReference>
<feature type="compositionally biased region" description="Basic and acidic residues" evidence="2">
    <location>
        <begin position="472"/>
        <end position="488"/>
    </location>
</feature>
<feature type="compositionally biased region" description="Basic and acidic residues" evidence="2">
    <location>
        <begin position="3807"/>
        <end position="3855"/>
    </location>
</feature>
<feature type="compositionally biased region" description="Acidic residues" evidence="2">
    <location>
        <begin position="3043"/>
        <end position="3055"/>
    </location>
</feature>
<feature type="compositionally biased region" description="Basic residues" evidence="2">
    <location>
        <begin position="295"/>
        <end position="305"/>
    </location>
</feature>
<feature type="region of interest" description="Disordered" evidence="2">
    <location>
        <begin position="455"/>
        <end position="520"/>
    </location>
</feature>
<evidence type="ECO:0000256" key="1">
    <source>
        <dbReference type="PROSITE-ProRule" id="PRU00221"/>
    </source>
</evidence>
<dbReference type="EMBL" id="MIGC01004587">
    <property type="protein sequence ID" value="PHJ17903.1"/>
    <property type="molecule type" value="Genomic_DNA"/>
</dbReference>
<feature type="non-terminal residue" evidence="3">
    <location>
        <position position="4127"/>
    </location>
</feature>
<feature type="compositionally biased region" description="Basic and acidic residues" evidence="2">
    <location>
        <begin position="712"/>
        <end position="745"/>
    </location>
</feature>
<dbReference type="RefSeq" id="XP_067919617.1">
    <property type="nucleotide sequence ID" value="XM_068068404.1"/>
</dbReference>
<feature type="region of interest" description="Disordered" evidence="2">
    <location>
        <begin position="3558"/>
        <end position="3617"/>
    </location>
</feature>
<feature type="region of interest" description="Disordered" evidence="2">
    <location>
        <begin position="560"/>
        <end position="595"/>
    </location>
</feature>
<name>A0A2C6KND6_9APIC</name>
<feature type="compositionally biased region" description="Low complexity" evidence="2">
    <location>
        <begin position="2601"/>
        <end position="2613"/>
    </location>
</feature>
<gene>
    <name evidence="3" type="ORF">CSUI_008270</name>
</gene>
<feature type="repeat" description="WD" evidence="1">
    <location>
        <begin position="86"/>
        <end position="120"/>
    </location>
</feature>
<feature type="compositionally biased region" description="Basic and acidic residues" evidence="2">
    <location>
        <begin position="1701"/>
        <end position="1734"/>
    </location>
</feature>
<feature type="region of interest" description="Disordered" evidence="2">
    <location>
        <begin position="1269"/>
        <end position="1298"/>
    </location>
</feature>
<feature type="compositionally biased region" description="Low complexity" evidence="2">
    <location>
        <begin position="1045"/>
        <end position="1059"/>
    </location>
</feature>
<feature type="region of interest" description="Disordered" evidence="2">
    <location>
        <begin position="3790"/>
        <end position="3855"/>
    </location>
</feature>
<feature type="compositionally biased region" description="Low complexity" evidence="2">
    <location>
        <begin position="1983"/>
        <end position="2023"/>
    </location>
</feature>
<feature type="compositionally biased region" description="Low complexity" evidence="2">
    <location>
        <begin position="1269"/>
        <end position="1283"/>
    </location>
</feature>
<feature type="compositionally biased region" description="Low complexity" evidence="2">
    <location>
        <begin position="1206"/>
        <end position="1220"/>
    </location>
</feature>
<feature type="compositionally biased region" description="Low complexity" evidence="2">
    <location>
        <begin position="460"/>
        <end position="471"/>
    </location>
</feature>
<evidence type="ECO:0000256" key="2">
    <source>
        <dbReference type="SAM" id="MobiDB-lite"/>
    </source>
</evidence>
<keyword evidence="4" id="KW-1185">Reference proteome</keyword>
<dbReference type="PROSITE" id="PS50082">
    <property type="entry name" value="WD_REPEATS_2"/>
    <property type="match status" value="1"/>
</dbReference>
<dbReference type="OrthoDB" id="338622at2759"/>
<dbReference type="VEuPathDB" id="ToxoDB:CSUI_008270"/>
<sequence>MNMVATIGGGGKEKGRSGNKGARAGDREGGCSKGEFPFKMNGVTSSSFFSSPKSFSSSSISSSLSPDHHLWISSLIWPDIPVDISISCISINPKGTFLATGTHTGHIYLWHLKSLHAAISATAPTEGKGEVGGFSGYRRILLSSLSSSSSSSSSFSPSEVHTFVGKKSSLTGLLKEKETTWVCENLSGKSQDAEKEKKGGEKKKKNGEKEKCEEGYQDEEEESRQARHCRGGERRVGEGGLDDPLVIPSEGSIEEEEVEKDADTQHLRCSFHHSPSSPPRDMRKTAIPPDLSHSGNHRQPCRPHHFSPVSHPSSSSSFALPLPFLPHMILVSDWGGAAALIECGFGLSSSSLLQASSEEVLVSIHSDNKLRIWSLLEGRCLSVTKHFPFPLLSMRILSDRRYVLLHGSTGVFIFDLWCRCRVCYLSLSSLSCLRHSSHISPSTSFQRSFSEPFLSPIDPSTPTTSSTPPFSKDSRRGDRGGIERREFGHSYSLKSSSSSPSNGYEGSFQNSQKQQQEHPQQWPFLSLVSCSTNSPPDCSVHTVERLRSFFPDFLLPPLHSSSSSSLHHNTPPSHARSFEKAGEDERRKDVRNQEEEELDTLLQQYYSQQNATPVSSDPSSSSFLPSILEQPIVVAGVTPEGRVAIWDLRPVLLLWEQQQRELDHLGGASLFHGGKREYVVFSHLVVDGPRRRKARAQSSPTSHHRATTVDSGYRKNAAETEVQREGRGGGRGEEEREGKIATEKSGGRGVVAVAGEGVHRLGGGSRTRLRKHSLNAGGRYDDGVASPLKGRKQGGGKGGEEDDGILGPGSAVLQPMRTMFGGMFRAGGGGGTSTEEAEEEEDNNSNSGGLNTNPPRGVEPIYLSPVCCPENFMVEVGGSGVSSQLAVTTSYVSVLTPHRLLVYHRRNCDQLSSFSSIFLSPLYELYLSIPAAPLYSSFPPSFVPTLGESFSSSRHTNLNEDASFSSSSFSSSSFSSSSSPFVNSQPQKRSPPHPSPETCKEGSFIPWIGMHILPYSPSLSTLLQTYSSYSPSVSKEVKSRQEVTSSSSSSSLPPSLLESRQLHGLLRSNEKEKLRFASEAPSEKTAYKREEAVERSPYKHDNNDVLRKNRNIETSESFLLAWRADGSVYAFPLPLVLHGRGESEEEGRRRMLFSSSSYSLDGYQEKPIGTFSEREKGGQGRHAAIHLGYIPDALLGGEDTPTPIFLPLSSSSSSSSSIPSSNPPSLPNSHDSHIETLKNPSSSSLGGLLMIGVSLKCPERVTMGSWRTSSITSLPSSSSSSPPQVCQSHHHHVQGRSTSSILIHHALSEEEKKYPSPGYAFSSSSSSSSAFPSLHSQQQGAAASHAPLAGHARFSGERGGEENEERRRDWRSIQFSLHTSFNLRNLWRLPSILKPSLERTLHPPHLPTCLEDLFSSSSSSCQGGKIEDSPKKDTRGGSLMYRKYLSFIQYFLHYLEFTHTDSLHDAFIQESLVPALFSHLFPACDFSSPPPEKASKDKEGEAEEDEIERDSLKLSQGEERLRKGVVNEESMREGKEKKPEKPYRRVHENESDHREASATSHKTTKKKMSRHDGDHHVLTWCLVESNGRVFLISSFSDGSAQALCVNHITSRIRRALHLHPLPRHASSPCRKTLPTGSPHNKKISDCSDHEKVNSNKQKKTSHGGLPRDGDALLLPPLGDLKNAGVPRPIQGEEASSSSFSKGEREKRKIEPSRREIVDEERPSSSSLKEQESERGSCLYLRDNDKMKMEKGHDNEEEVDNAEDEDEEEEDVFYLNGEPVVSPWPRALHLLPSLIELPTPAKHPDFLTTFFDELASYVDLERNRHDVTQAQAKRKKDKKREMKRRTQVKNTREKGGGGGRGGEEDREWMHPSEVAESVLSLSSRERQMNQKDKKSMDEKEGEERKKVRDEKDLWSSKSRCEEEEEEGEGEEVLPSTVDPLSYRSSSNLSSSSSSLVSTKRSLSLGGSSTTKPSATFLSEDEETPSLLSSSFSSSSSYSSYSSTSPSSSSSPSSSEHSSSSAPPSDSDEDELEDKEHSDSSLCPSTSSRFPSSSSPSHKKISPSSSSCTRSTSSSSGFLSRKPFPFHSSSVYTSPSYIFPTQITHFCSLNTSLLAGGTNRGDIVFWRIPSFTVCGYLPRVMYGPVTCMMRVLSVYGGEGETQFDSTCFLVADISHQLTLIDAAKCCGCTDTSSGNQQTHPHHSSLYHGGHHSNPTNSSNSYAPPPEGAGRGRGGGGDVSVQQNRQGQTGNADHSSSSYNSSNSSSSSGKEPCAQGSSSFLGNVSTKGLVESPMYIHYRSSTWSVRTPQLLAAVPRPCNWSGVFPLERILQKDERGLFFYQSHGRKGEEVIGDGSSSSSSFSPISSSSCRSVLCPRSIRKVAIDMLSDTVCCMTASSHYYLWKIQTGRLLKGGSLSQIPGVFTPDVQNAESVYSRMFLQNPLLYSSSPHLEMTGFGVALGSLQLPSSSCCPCCSSSSSSFSSSSTPPVCTLHHTCTCQKTPSLAAKKMTKKKIIGANQKSPSACRPLHLPQHVPISTSHFPHESSSSFSSGPCSFHPCPLREDEEERNRSSFSSSSFISSLESHQTLPSAAVLLLPLSQFLQSSSPPLVPSSSSSQRGGGMDGMKKSLTSVLPPHALGLCSFFFPFGLSYVADEAVQQCFSFIVAPSSLPVVQGVIGADLSISFPLPFLLLYGHLYDWYRQSLHSSFSSSSACLSGERCACTCPRGECERERKQEMSFEEEERKERDRGGSQLKIGETCCLNSFYLRVRDVCSHFERQEDKEIFGHRRTCFERTTAISPSTCHHSSLPSFSSCSSSSSTIMNFPPSSSSCSCPSSSSSSVSFCCFVPRSDRCFSLDHFLEILAAKDLAVLAHTASRDSRSSPAFQDDISPLLHLHRDLRLLSLQQKPSLATGQKSESFYDNSLPRSLAASNTPASLRGGGDGETQSTKRDLLPPTAISSPSSSSNVYASIVASLREKLPRLSQYPLVLRALFHTGPPTFTSQFQLYLKKTSFASSLSSSFSKRSVRRSFNSNHLFKKDKVGFVDEDEGFDHDQEEEGEQGGREKREGRRKVITGVESLELCGLPYRLSQCSLRDLRMCTSSSFSSSSPSSSSSFFYTSSFSSFPPLALSYEGLTDLVGGGGRASYPPSPHTPGRCRPIHEAYSSSSSSSSSYVQSYHNNPLLTSRVDGETCSSLSSHLSGRGEDDALGARGDYRLSRSLQESRGRIDARSFSHDEGGSSSLHEREGEGFIFGSFLGTSPSAFLSTFSLSRSVPSSSSFLSPSSSSSASSSALSCSGYDERIRNAAERRLWGILNERISESAVAVNPRYQLLQLQNRERYLRHQFLTLQSSHSHLGREIAILINRQAVIRGPSQGVHASKQQHQQKEILEKREESAEEGTGERRGVEGEEQKIRMKGKTFEGGFLSTQEGEVVEKEQDKREQGHREKEHEGDLQAEEEEEEQQQRGVHTPEMKQRHMIRIRHQLENLHEQLEQIRHLQGYLNSLLLNDSKSTNRESINSTGGGGGRLYIIRGGTRLVNMTLFVSDPREDRLDISLLKNLSPHNSLHSSYISKEDEEKEATSTPSRQDSSHRSLQEKKHMGSSLRQSESSQKKRRETTSLIRSSTERSLWVRPLHFSRFSARPLGDRGTARDREERSALTLANPRRNSSSGASKESSFSSSRHLLHTSPPPSFLGKTVMFGGWPLQRFVLCKDTSLSSSPCGDVLRFSSGVISSPHLTGLVALSFTCLLTAALLPSLTPPPPSASSRALLIEMFYDAFSLDFFSQKTFLNFGSLSSSSSGVAREGQVGSSGVDREKKIVEEVEERQESGTEGERRLDEGREEDLERRGNRPWEKDENERKMKGCHKIRIDGESIVSSLMTLTDQCSSPSRTPTTERKKKNSSSSFSPSLLLSWNRSSFDKPISVPPSLWLLAQCLVKNLSSSPPPLSRLSTTASHHPCHPPQTGAAVYVHLGACQVLRHLICRMDKKQLLPYIDLSLHILVSSDHICDLVAASSSSALASTRGEGAGLREGEEAIPTQQQGSGVTIAGFLSFASSSSSDLSSSSLFSGLLHTTRGRRGGSPTMKRGLSCEEIVGEEIADLPPNLLHDFDQDARVDTALALMSLILYERPDLC</sequence>
<dbReference type="GeneID" id="94431615"/>
<evidence type="ECO:0000313" key="4">
    <source>
        <dbReference type="Proteomes" id="UP000221165"/>
    </source>
</evidence>
<dbReference type="SUPFAM" id="SSF50978">
    <property type="entry name" value="WD40 repeat-like"/>
    <property type="match status" value="1"/>
</dbReference>
<feature type="region of interest" description="Disordered" evidence="2">
    <location>
        <begin position="3043"/>
        <end position="3065"/>
    </location>
</feature>
<keyword evidence="1" id="KW-0853">WD repeat</keyword>
<feature type="compositionally biased region" description="Basic residues" evidence="2">
    <location>
        <begin position="1831"/>
        <end position="1846"/>
    </location>
</feature>
<feature type="compositionally biased region" description="Basic and acidic residues" evidence="2">
    <location>
        <begin position="1068"/>
        <end position="1096"/>
    </location>
</feature>
<feature type="compositionally biased region" description="Polar residues" evidence="2">
    <location>
        <begin position="2237"/>
        <end position="2251"/>
    </location>
</feature>
<feature type="compositionally biased region" description="Acidic residues" evidence="2">
    <location>
        <begin position="1920"/>
        <end position="1930"/>
    </location>
</feature>
<feature type="compositionally biased region" description="Basic and acidic residues" evidence="2">
    <location>
        <begin position="1509"/>
        <end position="1556"/>
    </location>
</feature>
<feature type="compositionally biased region" description="Basic and acidic residues" evidence="2">
    <location>
        <begin position="3639"/>
        <end position="3652"/>
    </location>
</feature>
<feature type="region of interest" description="Disordered" evidence="2">
    <location>
        <begin position="1205"/>
        <end position="1240"/>
    </location>
</feature>
<feature type="compositionally biased region" description="Basic residues" evidence="2">
    <location>
        <begin position="2197"/>
        <end position="2208"/>
    </location>
</feature>
<feature type="compositionally biased region" description="Acidic residues" evidence="2">
    <location>
        <begin position="1754"/>
        <end position="1770"/>
    </location>
</feature>
<feature type="compositionally biased region" description="Low complexity" evidence="2">
    <location>
        <begin position="509"/>
        <end position="520"/>
    </location>
</feature>
<feature type="compositionally biased region" description="Low complexity" evidence="2">
    <location>
        <begin position="1671"/>
        <end position="1680"/>
    </location>
</feature>
<feature type="compositionally biased region" description="Low complexity" evidence="2">
    <location>
        <begin position="560"/>
        <end position="574"/>
    </location>
</feature>
<feature type="compositionally biased region" description="Low complexity" evidence="2">
    <location>
        <begin position="490"/>
        <end position="501"/>
    </location>
</feature>
<feature type="compositionally biased region" description="Basic and acidic residues" evidence="2">
    <location>
        <begin position="576"/>
        <end position="593"/>
    </location>
</feature>
<feature type="compositionally biased region" description="Polar residues" evidence="2">
    <location>
        <begin position="3875"/>
        <end position="3887"/>
    </location>
</feature>
<feature type="compositionally biased region" description="Low complexity" evidence="2">
    <location>
        <begin position="3663"/>
        <end position="3676"/>
    </location>
</feature>
<feature type="region of interest" description="Disordered" evidence="2">
    <location>
        <begin position="1037"/>
        <end position="1096"/>
    </location>
</feature>
<feature type="region of interest" description="Disordered" evidence="2">
    <location>
        <begin position="1825"/>
        <end position="2068"/>
    </location>
</feature>
<feature type="region of interest" description="Disordered" evidence="2">
    <location>
        <begin position="3875"/>
        <end position="3902"/>
    </location>
</feature>
<feature type="compositionally biased region" description="Basic and acidic residues" evidence="2">
    <location>
        <begin position="1849"/>
        <end position="1869"/>
    </location>
</feature>
<feature type="region of interest" description="Disordered" evidence="2">
    <location>
        <begin position="2927"/>
        <end position="2960"/>
    </location>
</feature>
<feature type="compositionally biased region" description="Basic and acidic residues" evidence="2">
    <location>
        <begin position="1882"/>
        <end position="1919"/>
    </location>
</feature>
<accession>A0A2C6KND6</accession>
<feature type="region of interest" description="Disordered" evidence="2">
    <location>
        <begin position="759"/>
        <end position="810"/>
    </location>
</feature>
<comment type="caution">
    <text evidence="3">The sequence shown here is derived from an EMBL/GenBank/DDBJ whole genome shotgun (WGS) entry which is preliminary data.</text>
</comment>
<feature type="compositionally biased region" description="Basic and acidic residues" evidence="2">
    <location>
        <begin position="3428"/>
        <end position="3448"/>
    </location>
</feature>
<feature type="region of interest" description="Disordered" evidence="2">
    <location>
        <begin position="2195"/>
        <end position="2274"/>
    </location>
</feature>
<reference evidence="3 4" key="1">
    <citation type="journal article" date="2017" name="Int. J. Parasitol.">
        <title>The genome of the protozoan parasite Cystoisospora suis and a reverse vaccinology approach to identify vaccine candidates.</title>
        <authorList>
            <person name="Palmieri N."/>
            <person name="Shrestha A."/>
            <person name="Ruttkowski B."/>
            <person name="Beck T."/>
            <person name="Vogl C."/>
            <person name="Tomley F."/>
            <person name="Blake D.P."/>
            <person name="Joachim A."/>
        </authorList>
    </citation>
    <scope>NUCLEOTIDE SEQUENCE [LARGE SCALE GENOMIC DNA]</scope>
    <source>
        <strain evidence="3 4">Wien I</strain>
    </source>
</reference>
<dbReference type="InterPro" id="IPR001680">
    <property type="entry name" value="WD40_rpt"/>
</dbReference>
<feature type="region of interest" description="Disordered" evidence="2">
    <location>
        <begin position="3138"/>
        <end position="3159"/>
    </location>
</feature>
<feature type="compositionally biased region" description="Low complexity" evidence="2">
    <location>
        <begin position="2038"/>
        <end position="2068"/>
    </location>
</feature>
<proteinExistence type="predicted"/>
<feature type="region of interest" description="Disordered" evidence="2">
    <location>
        <begin position="1"/>
        <end position="33"/>
    </location>
</feature>
<feature type="compositionally biased region" description="Basic and acidic residues" evidence="2">
    <location>
        <begin position="1642"/>
        <end position="1653"/>
    </location>
</feature>
<feature type="region of interest" description="Disordered" evidence="2">
    <location>
        <begin position="1622"/>
        <end position="1770"/>
    </location>
</feature>
<organism evidence="3 4">
    <name type="scientific">Cystoisospora suis</name>
    <dbReference type="NCBI Taxonomy" id="483139"/>
    <lineage>
        <taxon>Eukaryota</taxon>
        <taxon>Sar</taxon>
        <taxon>Alveolata</taxon>
        <taxon>Apicomplexa</taxon>
        <taxon>Conoidasida</taxon>
        <taxon>Coccidia</taxon>
        <taxon>Eucoccidiorida</taxon>
        <taxon>Eimeriorina</taxon>
        <taxon>Sarcocystidae</taxon>
        <taxon>Cystoisospora</taxon>
    </lineage>
</organism>
<feature type="compositionally biased region" description="Basic and acidic residues" evidence="2">
    <location>
        <begin position="3380"/>
        <end position="3409"/>
    </location>
</feature>
<feature type="region of interest" description="Disordered" evidence="2">
    <location>
        <begin position="3369"/>
        <end position="3468"/>
    </location>
</feature>
<dbReference type="Proteomes" id="UP000221165">
    <property type="component" value="Unassembled WGS sequence"/>
</dbReference>
<feature type="region of interest" description="Disordered" evidence="2">
    <location>
        <begin position="690"/>
        <end position="745"/>
    </location>
</feature>
<feature type="compositionally biased region" description="Low complexity" evidence="2">
    <location>
        <begin position="2252"/>
        <end position="2265"/>
    </location>
</feature>
<feature type="compositionally biased region" description="Basic and acidic residues" evidence="2">
    <location>
        <begin position="1741"/>
        <end position="1753"/>
    </location>
</feature>
<feature type="compositionally biased region" description="Low complexity" evidence="2">
    <location>
        <begin position="1871"/>
        <end position="1881"/>
    </location>
</feature>